<feature type="compositionally biased region" description="Polar residues" evidence="1">
    <location>
        <begin position="9"/>
        <end position="18"/>
    </location>
</feature>
<dbReference type="RefSeq" id="WP_054712561.1">
    <property type="nucleotide sequence ID" value="NZ_AZEB01000047.1"/>
</dbReference>
<dbReference type="GeneID" id="42983134"/>
<evidence type="ECO:0000313" key="2">
    <source>
        <dbReference type="EMBL" id="KRL19172.1"/>
    </source>
</evidence>
<dbReference type="EMBL" id="AZEB01000047">
    <property type="protein sequence ID" value="KRL19172.1"/>
    <property type="molecule type" value="Genomic_DNA"/>
</dbReference>
<comment type="caution">
    <text evidence="2">The sequence shown here is derived from an EMBL/GenBank/DDBJ whole genome shotgun (WGS) entry which is preliminary data.</text>
</comment>
<protein>
    <recommendedName>
        <fullName evidence="4">Ribbon-helix-helix protein CopG domain-containing protein</fullName>
    </recommendedName>
</protein>
<evidence type="ECO:0000256" key="1">
    <source>
        <dbReference type="SAM" id="MobiDB-lite"/>
    </source>
</evidence>
<keyword evidence="3" id="KW-1185">Reference proteome</keyword>
<accession>A0A0R1NLK7</accession>
<dbReference type="Proteomes" id="UP000051439">
    <property type="component" value="Unassembled WGS sequence"/>
</dbReference>
<gene>
    <name evidence="2" type="ORF">FC98_GL002133</name>
</gene>
<reference evidence="2 3" key="1">
    <citation type="journal article" date="2015" name="Genome Announc.">
        <title>Expanding the biotechnology potential of lactobacilli through comparative genomics of 213 strains and associated genera.</title>
        <authorList>
            <person name="Sun Z."/>
            <person name="Harris H.M."/>
            <person name="McCann A."/>
            <person name="Guo C."/>
            <person name="Argimon S."/>
            <person name="Zhang W."/>
            <person name="Yang X."/>
            <person name="Jeffery I.B."/>
            <person name="Cooney J.C."/>
            <person name="Kagawa T.F."/>
            <person name="Liu W."/>
            <person name="Song Y."/>
            <person name="Salvetti E."/>
            <person name="Wrobel A."/>
            <person name="Rasinkangas P."/>
            <person name="Parkhill J."/>
            <person name="Rea M.C."/>
            <person name="O'Sullivan O."/>
            <person name="Ritari J."/>
            <person name="Douillard F.P."/>
            <person name="Paul Ross R."/>
            <person name="Yang R."/>
            <person name="Briner A.E."/>
            <person name="Felis G.E."/>
            <person name="de Vos W.M."/>
            <person name="Barrangou R."/>
            <person name="Klaenhammer T.R."/>
            <person name="Caufield P.W."/>
            <person name="Cui Y."/>
            <person name="Zhang H."/>
            <person name="O'Toole P.W."/>
        </authorList>
    </citation>
    <scope>NUCLEOTIDE SEQUENCE [LARGE SCALE GENOMIC DNA]</scope>
    <source>
        <strain evidence="2 3">DSM 19906</strain>
    </source>
</reference>
<dbReference type="PATRIC" id="fig|1423766.4.peg.2214"/>
<evidence type="ECO:0000313" key="3">
    <source>
        <dbReference type="Proteomes" id="UP000051439"/>
    </source>
</evidence>
<evidence type="ECO:0008006" key="4">
    <source>
        <dbReference type="Google" id="ProtNLM"/>
    </source>
</evidence>
<proteinExistence type="predicted"/>
<feature type="region of interest" description="Disordered" evidence="1">
    <location>
        <begin position="1"/>
        <end position="32"/>
    </location>
</feature>
<name>A0A0R1NLK7_9LACO</name>
<dbReference type="AlphaFoldDB" id="A0A0R1NLK7"/>
<organism evidence="2 3">
    <name type="scientific">Lentilactobacillus kisonensis DSM 19906 = JCM 15041</name>
    <dbReference type="NCBI Taxonomy" id="1423766"/>
    <lineage>
        <taxon>Bacteria</taxon>
        <taxon>Bacillati</taxon>
        <taxon>Bacillota</taxon>
        <taxon>Bacilli</taxon>
        <taxon>Lactobacillales</taxon>
        <taxon>Lactobacillaceae</taxon>
        <taxon>Lentilactobacillus</taxon>
    </lineage>
</organism>
<sequence length="67" mass="7804">MAFEDKMNQLKNSMSSKPAKNEPTAPRISKSYTLKQDIANELTRRAKEKELTASRYLEKLLKKEFNL</sequence>